<protein>
    <submittedName>
        <fullName evidence="6">ABC-2 type transport system permease protein</fullName>
    </submittedName>
</protein>
<dbReference type="PANTHER" id="PTHR36832">
    <property type="entry name" value="SLR1174 PROTEIN-RELATED"/>
    <property type="match status" value="1"/>
</dbReference>
<name>A0A1X7IWX3_9BACL</name>
<dbReference type="EMBL" id="FXAZ01000001">
    <property type="protein sequence ID" value="SMG19382.1"/>
    <property type="molecule type" value="Genomic_DNA"/>
</dbReference>
<keyword evidence="4" id="KW-0472">Membrane</keyword>
<reference evidence="6 7" key="1">
    <citation type="submission" date="2017-04" db="EMBL/GenBank/DDBJ databases">
        <authorList>
            <person name="Afonso C.L."/>
            <person name="Miller P.J."/>
            <person name="Scott M.A."/>
            <person name="Spackman E."/>
            <person name="Goraichik I."/>
            <person name="Dimitrov K.M."/>
            <person name="Suarez D.L."/>
            <person name="Swayne D.E."/>
        </authorList>
    </citation>
    <scope>NUCLEOTIDE SEQUENCE [LARGE SCALE GENOMIC DNA]</scope>
    <source>
        <strain evidence="6 7">11</strain>
    </source>
</reference>
<keyword evidence="2" id="KW-0812">Transmembrane</keyword>
<dbReference type="InterPro" id="IPR013525">
    <property type="entry name" value="ABC2_TM"/>
</dbReference>
<dbReference type="Pfam" id="PF01061">
    <property type="entry name" value="ABC2_membrane"/>
    <property type="match status" value="1"/>
</dbReference>
<evidence type="ECO:0000313" key="7">
    <source>
        <dbReference type="Proteomes" id="UP000193834"/>
    </source>
</evidence>
<dbReference type="GO" id="GO:0016020">
    <property type="term" value="C:membrane"/>
    <property type="evidence" value="ECO:0007669"/>
    <property type="project" value="UniProtKB-SubCell"/>
</dbReference>
<dbReference type="Proteomes" id="UP000193834">
    <property type="component" value="Unassembled WGS sequence"/>
</dbReference>
<keyword evidence="7" id="KW-1185">Reference proteome</keyword>
<dbReference type="GO" id="GO:0140359">
    <property type="term" value="F:ABC-type transporter activity"/>
    <property type="evidence" value="ECO:0007669"/>
    <property type="project" value="InterPro"/>
</dbReference>
<evidence type="ECO:0000256" key="2">
    <source>
        <dbReference type="ARBA" id="ARBA00022692"/>
    </source>
</evidence>
<proteinExistence type="predicted"/>
<dbReference type="AlphaFoldDB" id="A0A1X7IWX3"/>
<dbReference type="RefSeq" id="WP_085493116.1">
    <property type="nucleotide sequence ID" value="NZ_FXAZ01000001.1"/>
</dbReference>
<evidence type="ECO:0000313" key="6">
    <source>
        <dbReference type="EMBL" id="SMG19382.1"/>
    </source>
</evidence>
<evidence type="ECO:0000259" key="5">
    <source>
        <dbReference type="Pfam" id="PF01061"/>
    </source>
</evidence>
<feature type="domain" description="ABC-2 type transporter transmembrane" evidence="5">
    <location>
        <begin position="22"/>
        <end position="218"/>
    </location>
</feature>
<sequence length="267" mass="30350">MRSSWAILRLRFQLGLQYRAAALAGLATQLFFGFIFIMVFEAFYAFGPKDPGMTLEQVITYSWLKQAFLSLMMLWIRDNELFQLITSGNIAYELCRPCRTYDFWYAKLLGQRLASAALRCLPILIIVLFLPAPYGLTPPADAASLLLFFIALMVGTFMVVAISMLIYISVFVTMNPSGSILLFAVFSEFLAGFIIPVPLMPEWMQRIVYMLPFHYTVDFPLRIFTGHIPKMEAIQGIGMQLIWLSVLVLLGAWLMKRILRKVVVQGG</sequence>
<comment type="subcellular location">
    <subcellularLocation>
        <location evidence="1">Membrane</location>
        <topology evidence="1">Multi-pass membrane protein</topology>
    </subcellularLocation>
</comment>
<dbReference type="PANTHER" id="PTHR36832:SF2">
    <property type="entry name" value="INTEGRAL MEMBRANE PROTEIN"/>
    <property type="match status" value="1"/>
</dbReference>
<dbReference type="OrthoDB" id="8582979at2"/>
<evidence type="ECO:0000256" key="3">
    <source>
        <dbReference type="ARBA" id="ARBA00022989"/>
    </source>
</evidence>
<evidence type="ECO:0000256" key="1">
    <source>
        <dbReference type="ARBA" id="ARBA00004141"/>
    </source>
</evidence>
<gene>
    <name evidence="6" type="ORF">SAMN06295960_0910</name>
</gene>
<dbReference type="STRING" id="1852522.SAMN06295960_0910"/>
<accession>A0A1X7IWX3</accession>
<organism evidence="6 7">
    <name type="scientific">Paenibacillus aquistagni</name>
    <dbReference type="NCBI Taxonomy" id="1852522"/>
    <lineage>
        <taxon>Bacteria</taxon>
        <taxon>Bacillati</taxon>
        <taxon>Bacillota</taxon>
        <taxon>Bacilli</taxon>
        <taxon>Bacillales</taxon>
        <taxon>Paenibacillaceae</taxon>
        <taxon>Paenibacillus</taxon>
    </lineage>
</organism>
<keyword evidence="3" id="KW-1133">Transmembrane helix</keyword>
<evidence type="ECO:0000256" key="4">
    <source>
        <dbReference type="ARBA" id="ARBA00023136"/>
    </source>
</evidence>